<organism evidence="1 2">
    <name type="scientific">Psilocybe cyanescens</name>
    <dbReference type="NCBI Taxonomy" id="93625"/>
    <lineage>
        <taxon>Eukaryota</taxon>
        <taxon>Fungi</taxon>
        <taxon>Dikarya</taxon>
        <taxon>Basidiomycota</taxon>
        <taxon>Agaricomycotina</taxon>
        <taxon>Agaricomycetes</taxon>
        <taxon>Agaricomycetidae</taxon>
        <taxon>Agaricales</taxon>
        <taxon>Agaricineae</taxon>
        <taxon>Strophariaceae</taxon>
        <taxon>Psilocybe</taxon>
    </lineage>
</organism>
<dbReference type="AlphaFoldDB" id="A0A409WKS5"/>
<evidence type="ECO:0000313" key="2">
    <source>
        <dbReference type="Proteomes" id="UP000283269"/>
    </source>
</evidence>
<dbReference type="EMBL" id="NHYD01003392">
    <property type="protein sequence ID" value="PPQ79116.1"/>
    <property type="molecule type" value="Genomic_DNA"/>
</dbReference>
<name>A0A409WKS5_PSICY</name>
<dbReference type="OrthoDB" id="2883672at2759"/>
<dbReference type="InParanoid" id="A0A409WKS5"/>
<proteinExistence type="predicted"/>
<accession>A0A409WKS5</accession>
<gene>
    <name evidence="1" type="ORF">CVT25_002850</name>
</gene>
<keyword evidence="2" id="KW-1185">Reference proteome</keyword>
<dbReference type="Proteomes" id="UP000283269">
    <property type="component" value="Unassembled WGS sequence"/>
</dbReference>
<dbReference type="STRING" id="93625.A0A409WKS5"/>
<reference evidence="1 2" key="1">
    <citation type="journal article" date="2018" name="Evol. Lett.">
        <title>Horizontal gene cluster transfer increased hallucinogenic mushroom diversity.</title>
        <authorList>
            <person name="Reynolds H.T."/>
            <person name="Vijayakumar V."/>
            <person name="Gluck-Thaler E."/>
            <person name="Korotkin H.B."/>
            <person name="Matheny P.B."/>
            <person name="Slot J.C."/>
        </authorList>
    </citation>
    <scope>NUCLEOTIDE SEQUENCE [LARGE SCALE GENOMIC DNA]</scope>
    <source>
        <strain evidence="1 2">2631</strain>
    </source>
</reference>
<sequence>MTTQWKLDQQYADIMGDHPFGVALYRPLSSSILKPGSVGYFDDYGSWNPICDVDSTESLSKKRLIPPADELERAPIDSGITWGPILSSNTKSSKVELSGGIDPATGIPVTVSAVYSYSVEKDAGAVLLTTPPITHDHYYHTSPFKNWCKKNALTLLRQWPEVKRQGLWIITSTYATKKCAINMWTTRGRGFKVGFDADVMGVGKAGPSGEWYRSQTDEGWGEYTPEGDNNSVVFFGGIRFNYTWMMGKDLKAANGGKMLRGPVEEVNTPDEDSGPEEGGEVITIISDPDNMESSIILECDELAARRRHSNTSQKLDKQYEEVMKNHPYGIALYRPLRTSLFKPGAFGYFDEFGEWNLIGHLDDADLLARKGLIPVENDLEKAPVENGIKWGPMTSLNMKGTRVQVAAGIDPVPGIPLSVSAVYSYTVEKGTGALLLTSPSITHEHYYHTSPFKKWCKDNASSIIQNATWGADVKSNGFWIITSTYSAKRCAINMWNNKGRGFKVGFGDAEGHGQTNASIDWYYSHMDEGWSEYTQEGEHKSVVFYGGVKFQYSRRLGKTLILTLSKEMLKPTRRPDHRGPRIIDGSESEGEFIVEVPDTEEENASYLVEGKTYLSEEDEDLLDIWHS</sequence>
<protein>
    <submittedName>
        <fullName evidence="1">Uncharacterized protein</fullName>
    </submittedName>
</protein>
<evidence type="ECO:0000313" key="1">
    <source>
        <dbReference type="EMBL" id="PPQ79116.1"/>
    </source>
</evidence>
<comment type="caution">
    <text evidence="1">The sequence shown here is derived from an EMBL/GenBank/DDBJ whole genome shotgun (WGS) entry which is preliminary data.</text>
</comment>